<dbReference type="EMBL" id="OU892277">
    <property type="protein sequence ID" value="CAG9760077.1"/>
    <property type="molecule type" value="Genomic_DNA"/>
</dbReference>
<dbReference type="Gene3D" id="1.10.8.270">
    <property type="entry name" value="putative rabgap domain of human tbc1 domain family member 14 like domains"/>
    <property type="match status" value="1"/>
</dbReference>
<dbReference type="Gene3D" id="1.10.238.10">
    <property type="entry name" value="EF-hand"/>
    <property type="match status" value="1"/>
</dbReference>
<dbReference type="AlphaFoldDB" id="A0A9N9QII6"/>
<protein>
    <recommendedName>
        <fullName evidence="9">TBC1 domain family member 9</fullName>
    </recommendedName>
</protein>
<feature type="domain" description="Rab-GAP TBC" evidence="5">
    <location>
        <begin position="479"/>
        <end position="666"/>
    </location>
</feature>
<dbReference type="InterPro" id="IPR011993">
    <property type="entry name" value="PH-like_dom_sf"/>
</dbReference>
<feature type="region of interest" description="Disordered" evidence="4">
    <location>
        <begin position="938"/>
        <end position="962"/>
    </location>
</feature>
<dbReference type="PANTHER" id="PTHR47666">
    <property type="entry name" value="PROTEIN VASCULAR ASSOCIATED DEATH 1, CHLOROPLASTIC"/>
    <property type="match status" value="1"/>
</dbReference>
<evidence type="ECO:0000259" key="5">
    <source>
        <dbReference type="PROSITE" id="PS50086"/>
    </source>
</evidence>
<dbReference type="PANTHER" id="PTHR47666:SF1">
    <property type="entry name" value="PROTEIN VASCULAR ASSOCIATED DEATH 1, CHLOROPLASTIC"/>
    <property type="match status" value="1"/>
</dbReference>
<dbReference type="Gene3D" id="1.10.472.80">
    <property type="entry name" value="Ypt/Rab-GAP domain of gyp1p, domain 3"/>
    <property type="match status" value="1"/>
</dbReference>
<dbReference type="PROSITE" id="PS50222">
    <property type="entry name" value="EF_HAND_2"/>
    <property type="match status" value="1"/>
</dbReference>
<dbReference type="Gene3D" id="2.30.29.30">
    <property type="entry name" value="Pleckstrin-homology domain (PH domain)/Phosphotyrosine-binding domain (PTB)"/>
    <property type="match status" value="2"/>
</dbReference>
<dbReference type="PROSITE" id="PS50086">
    <property type="entry name" value="TBC_RABGAP"/>
    <property type="match status" value="1"/>
</dbReference>
<dbReference type="SMART" id="SM00164">
    <property type="entry name" value="TBC"/>
    <property type="match status" value="1"/>
</dbReference>
<reference evidence="7" key="1">
    <citation type="submission" date="2022-01" db="EMBL/GenBank/DDBJ databases">
        <authorList>
            <person name="King R."/>
        </authorList>
    </citation>
    <scope>NUCLEOTIDE SEQUENCE</scope>
</reference>
<dbReference type="GO" id="GO:0005096">
    <property type="term" value="F:GTPase activator activity"/>
    <property type="evidence" value="ECO:0007669"/>
    <property type="project" value="UniProtKB-KW"/>
</dbReference>
<evidence type="ECO:0000313" key="8">
    <source>
        <dbReference type="Proteomes" id="UP001152799"/>
    </source>
</evidence>
<proteinExistence type="predicted"/>
<dbReference type="FunFam" id="1.10.8.270:FF:000002">
    <property type="entry name" value="TBC1 domain family member 9B"/>
    <property type="match status" value="1"/>
</dbReference>
<organism evidence="7 8">
    <name type="scientific">Ceutorhynchus assimilis</name>
    <name type="common">cabbage seed weevil</name>
    <dbReference type="NCBI Taxonomy" id="467358"/>
    <lineage>
        <taxon>Eukaryota</taxon>
        <taxon>Metazoa</taxon>
        <taxon>Ecdysozoa</taxon>
        <taxon>Arthropoda</taxon>
        <taxon>Hexapoda</taxon>
        <taxon>Insecta</taxon>
        <taxon>Pterygota</taxon>
        <taxon>Neoptera</taxon>
        <taxon>Endopterygota</taxon>
        <taxon>Coleoptera</taxon>
        <taxon>Polyphaga</taxon>
        <taxon>Cucujiformia</taxon>
        <taxon>Curculionidae</taxon>
        <taxon>Ceutorhynchinae</taxon>
        <taxon>Ceutorhynchus</taxon>
    </lineage>
</organism>
<dbReference type="InterPro" id="IPR004182">
    <property type="entry name" value="GRAM"/>
</dbReference>
<keyword evidence="1" id="KW-0343">GTPase activation</keyword>
<dbReference type="InterPro" id="IPR011992">
    <property type="entry name" value="EF-hand-dom_pair"/>
</dbReference>
<dbReference type="InterPro" id="IPR036014">
    <property type="entry name" value="TCB1D9/TCB1D9B_PH-GRAM1"/>
</dbReference>
<dbReference type="FunFam" id="2.30.29.30:FF:000013">
    <property type="entry name" value="Putative TBC1 domain family member 8B"/>
    <property type="match status" value="1"/>
</dbReference>
<keyword evidence="8" id="KW-1185">Reference proteome</keyword>
<evidence type="ECO:0008006" key="9">
    <source>
        <dbReference type="Google" id="ProtNLM"/>
    </source>
</evidence>
<evidence type="ECO:0000256" key="2">
    <source>
        <dbReference type="ARBA" id="ARBA00022737"/>
    </source>
</evidence>
<dbReference type="OrthoDB" id="17687at2759"/>
<dbReference type="CDD" id="cd13351">
    <property type="entry name" value="PH-GRAM1_TCB1D9_TCB1D9B"/>
    <property type="match status" value="1"/>
</dbReference>
<dbReference type="GO" id="GO:0005509">
    <property type="term" value="F:calcium ion binding"/>
    <property type="evidence" value="ECO:0007669"/>
    <property type="project" value="InterPro"/>
</dbReference>
<dbReference type="Pfam" id="PF00566">
    <property type="entry name" value="RabGAP-TBC"/>
    <property type="match status" value="1"/>
</dbReference>
<dbReference type="SUPFAM" id="SSF47923">
    <property type="entry name" value="Ypt/Rab-GAP domain of gyp1p"/>
    <property type="match status" value="2"/>
</dbReference>
<evidence type="ECO:0000256" key="4">
    <source>
        <dbReference type="SAM" id="MobiDB-lite"/>
    </source>
</evidence>
<keyword evidence="3" id="KW-0106">Calcium</keyword>
<dbReference type="InterPro" id="IPR036017">
    <property type="entry name" value="TCB1D9/TCB1D9B_PH-GRAM2"/>
</dbReference>
<dbReference type="InterPro" id="IPR035969">
    <property type="entry name" value="Rab-GAP_TBC_sf"/>
</dbReference>
<dbReference type="GO" id="GO:0003008">
    <property type="term" value="P:system process"/>
    <property type="evidence" value="ECO:0007669"/>
    <property type="project" value="UniProtKB-ARBA"/>
</dbReference>
<name>A0A9N9QII6_9CUCU</name>
<feature type="compositionally biased region" description="Polar residues" evidence="4">
    <location>
        <begin position="938"/>
        <end position="949"/>
    </location>
</feature>
<dbReference type="SMART" id="SM00568">
    <property type="entry name" value="GRAM"/>
    <property type="match status" value="2"/>
</dbReference>
<sequence>MFVKPEEVLIANAFWETEETSLYFVLQHRKGHGLVKGFSSLLVGTIDSILDTKPPPYRILHQTPNSEVYLLVACAMTKHEILKDWEWLFSNVCATLHSFESEDDITDFVNCKIESVIAACQEVEIEDEDSKSFKLTSEKFQRLFGLPKDEKLVNYYSCSYWKGRLPRQGWMYLSINYCCFHAFILGMDTKVCIRWSEVTELSKKNSLVFPDAIKIATREKEYYFSMFLTKNETYSLMEQLVDLAVKRLIDDKKGFREDKELLNKLSKNVPKKASFLKRDLDARAQSEAYRMMFRLPSSEKLDGSIDCTLMTPYNRKHVAGRLFLSQNYICFESRVKAQVSVVIPLRDVIVAEKIETNSSNQALDKAIIVTTGNSLSRTNFIFAQILDRDFVVEKLSELLARTQELQVFKSDKSEARLVSDDEIWKPQKSLMGMFPLSPIPEVNRRQQQKAKEWEEHFNTYGRGVSMYRTTEVAKLVLEGIPDHLRMEIWMSFSGALNVKASHPGYYRSLVDRALRQQSTANDEIERDLHRSLPEHPAFQNEIGIDALRRVLCAYALHNPSIGYCQAMNIVASVVLIYCNEEEAFWLLATLCENLLPDYYNQRVVGAVVDQGILDELTLEYLPSLHDKLLQLGMMNMISLSWFLTIFLCVMPYESAVNVMDCFFYDGAKVIFQVALMLLDWNQAKLQQCKDEGEAMQLLSEFLMGIFNDQGRGAIRNKSYDEQKRTVSIQVLVYEAYRKYGFLTTGQIERLRLKHRLRVVQDLEDTCERNVLRCVLGDGYFTKSELQDLLGLVREEIICQKKHIPDKHDPTLQPYEAYKVDFDYFKILFAALSPWGKGETAESLAARIFNLMDCNCDGYLNFRELAAALGLTSTAEASQRLKLLYTIHLPPLLNMSDIESPVKHESGAEIASEATDFFNSVEKSMDHLGMLDDLSPVTPQSSSGFQWQKRTNSQSSMENSISSQTSNADIAKDWESKSLMHLRNLVQSKDSKFNLKTVPKMSQPHFITLWKNVYDIFQTEPEDLETYHAIADVGTLLLELGDVGKQFFVNRDESEDSLASAAAAACVTSSVPDGEETPDKNGNPSTPKTEIQWYITVQQFLASILNAQPLVDLFSKRPSLSENIRLLKGRKINRYSSFVEIPATVQI</sequence>
<gene>
    <name evidence="7" type="ORF">CEUTPL_LOCUS813</name>
</gene>
<evidence type="ECO:0000313" key="7">
    <source>
        <dbReference type="EMBL" id="CAG9760077.1"/>
    </source>
</evidence>
<dbReference type="InterPro" id="IPR000195">
    <property type="entry name" value="Rab-GAP-TBC_dom"/>
</dbReference>
<accession>A0A9N9QII6</accession>
<dbReference type="InterPro" id="IPR018247">
    <property type="entry name" value="EF_Hand_1_Ca_BS"/>
</dbReference>
<dbReference type="InterPro" id="IPR002048">
    <property type="entry name" value="EF_hand_dom"/>
</dbReference>
<dbReference type="Proteomes" id="UP001152799">
    <property type="component" value="Chromosome 1"/>
</dbReference>
<evidence type="ECO:0000256" key="1">
    <source>
        <dbReference type="ARBA" id="ARBA00022468"/>
    </source>
</evidence>
<feature type="compositionally biased region" description="Low complexity" evidence="4">
    <location>
        <begin position="950"/>
        <end position="962"/>
    </location>
</feature>
<evidence type="ECO:0000256" key="3">
    <source>
        <dbReference type="ARBA" id="ARBA00022837"/>
    </source>
</evidence>
<dbReference type="PROSITE" id="PS00018">
    <property type="entry name" value="EF_HAND_1"/>
    <property type="match status" value="1"/>
</dbReference>
<dbReference type="FunFam" id="1.10.472.80:FF:000049">
    <property type="entry name" value="Uncharacterized protein, isoform B"/>
    <property type="match status" value="1"/>
</dbReference>
<feature type="domain" description="EF-hand" evidence="6">
    <location>
        <begin position="839"/>
        <end position="874"/>
    </location>
</feature>
<dbReference type="Gene3D" id="1.10.10.750">
    <property type="entry name" value="Ypt/Rab-GAP domain of gyp1p, domain 1"/>
    <property type="match status" value="1"/>
</dbReference>
<dbReference type="SUPFAM" id="SSF47473">
    <property type="entry name" value="EF-hand"/>
    <property type="match status" value="1"/>
</dbReference>
<dbReference type="CDD" id="cd13354">
    <property type="entry name" value="PH-GRAM2_TCB1D9_TCB1D9B"/>
    <property type="match status" value="1"/>
</dbReference>
<dbReference type="Pfam" id="PF02893">
    <property type="entry name" value="GRAM"/>
    <property type="match status" value="2"/>
</dbReference>
<evidence type="ECO:0000259" key="6">
    <source>
        <dbReference type="PROSITE" id="PS50222"/>
    </source>
</evidence>
<keyword evidence="2" id="KW-0677">Repeat</keyword>